<dbReference type="Proteomes" id="UP000587070">
    <property type="component" value="Unassembled WGS sequence"/>
</dbReference>
<dbReference type="RefSeq" id="WP_221227654.1">
    <property type="nucleotide sequence ID" value="NZ_JACIGE010000002.1"/>
</dbReference>
<reference evidence="2 3" key="1">
    <citation type="submission" date="2020-08" db="EMBL/GenBank/DDBJ databases">
        <title>Genome sequencing of Purple Non-Sulfur Bacteria from various extreme environments.</title>
        <authorList>
            <person name="Mayer M."/>
        </authorList>
    </citation>
    <scope>NUCLEOTIDE SEQUENCE [LARGE SCALE GENOMIC DNA]</scope>
    <source>
        <strain evidence="2 3">2761</strain>
    </source>
</reference>
<dbReference type="EMBL" id="JACIGE010000002">
    <property type="protein sequence ID" value="MBB4246544.1"/>
    <property type="molecule type" value="Genomic_DNA"/>
</dbReference>
<evidence type="ECO:0000313" key="2">
    <source>
        <dbReference type="EMBL" id="MBB4246544.1"/>
    </source>
</evidence>
<name>A0A840FXM3_RHOTE</name>
<dbReference type="Pfam" id="PF01381">
    <property type="entry name" value="HTH_3"/>
    <property type="match status" value="1"/>
</dbReference>
<gene>
    <name evidence="2" type="ORF">GGD90_000901</name>
</gene>
<dbReference type="PROSITE" id="PS50943">
    <property type="entry name" value="HTH_CROC1"/>
    <property type="match status" value="1"/>
</dbReference>
<organism evidence="2 3">
    <name type="scientific">Rhodocyclus tenuis</name>
    <name type="common">Rhodospirillum tenue</name>
    <dbReference type="NCBI Taxonomy" id="1066"/>
    <lineage>
        <taxon>Bacteria</taxon>
        <taxon>Pseudomonadati</taxon>
        <taxon>Pseudomonadota</taxon>
        <taxon>Betaproteobacteria</taxon>
        <taxon>Rhodocyclales</taxon>
        <taxon>Rhodocyclaceae</taxon>
        <taxon>Rhodocyclus</taxon>
    </lineage>
</organism>
<accession>A0A840FXM3</accession>
<dbReference type="GO" id="GO:0003677">
    <property type="term" value="F:DNA binding"/>
    <property type="evidence" value="ECO:0007669"/>
    <property type="project" value="InterPro"/>
</dbReference>
<comment type="caution">
    <text evidence="2">The sequence shown here is derived from an EMBL/GenBank/DDBJ whole genome shotgun (WGS) entry which is preliminary data.</text>
</comment>
<dbReference type="InterPro" id="IPR001387">
    <property type="entry name" value="Cro/C1-type_HTH"/>
</dbReference>
<sequence>MGTFVPIVKLFMGLFVGIGKRLREERERLGLNQSDFGAAGGVGRKTQFNYEEAERSPDAAYLAAIATAGVDVQYVITGQRRGDGIGEAAVHQAVLDAVDLLSLDKKLDAQQLARAVVKLCARGGAGSSPQPPKNFEGSIQEFHGAVGDVAGRDIIKTKGKRPL</sequence>
<dbReference type="SMART" id="SM00530">
    <property type="entry name" value="HTH_XRE"/>
    <property type="match status" value="1"/>
</dbReference>
<keyword evidence="3" id="KW-1185">Reference proteome</keyword>
<dbReference type="SUPFAM" id="SSF47413">
    <property type="entry name" value="lambda repressor-like DNA-binding domains"/>
    <property type="match status" value="1"/>
</dbReference>
<evidence type="ECO:0000259" key="1">
    <source>
        <dbReference type="PROSITE" id="PS50943"/>
    </source>
</evidence>
<feature type="domain" description="HTH cro/C1-type" evidence="1">
    <location>
        <begin position="22"/>
        <end position="75"/>
    </location>
</feature>
<dbReference type="CDD" id="cd00093">
    <property type="entry name" value="HTH_XRE"/>
    <property type="match status" value="1"/>
</dbReference>
<dbReference type="Gene3D" id="1.10.260.40">
    <property type="entry name" value="lambda repressor-like DNA-binding domains"/>
    <property type="match status" value="1"/>
</dbReference>
<proteinExistence type="predicted"/>
<dbReference type="InterPro" id="IPR010982">
    <property type="entry name" value="Lambda_DNA-bd_dom_sf"/>
</dbReference>
<evidence type="ECO:0000313" key="3">
    <source>
        <dbReference type="Proteomes" id="UP000587070"/>
    </source>
</evidence>
<protein>
    <submittedName>
        <fullName evidence="2">Transcriptional regulator with XRE-family HTH domain</fullName>
    </submittedName>
</protein>
<dbReference type="AlphaFoldDB" id="A0A840FXM3"/>